<accession>A0ABQ6HNJ9</accession>
<dbReference type="SMART" id="SM00955">
    <property type="entry name" value="RNB"/>
    <property type="match status" value="1"/>
</dbReference>
<dbReference type="InterPro" id="IPR012340">
    <property type="entry name" value="NA-bd_OB-fold"/>
</dbReference>
<feature type="compositionally biased region" description="Low complexity" evidence="1">
    <location>
        <begin position="422"/>
        <end position="437"/>
    </location>
</feature>
<evidence type="ECO:0000313" key="4">
    <source>
        <dbReference type="Proteomes" id="UP001157109"/>
    </source>
</evidence>
<organism evidence="3 4">
    <name type="scientific">Arsenicicoccus piscis</name>
    <dbReference type="NCBI Taxonomy" id="673954"/>
    <lineage>
        <taxon>Bacteria</taxon>
        <taxon>Bacillati</taxon>
        <taxon>Actinomycetota</taxon>
        <taxon>Actinomycetes</taxon>
        <taxon>Micrococcales</taxon>
        <taxon>Intrasporangiaceae</taxon>
        <taxon>Arsenicicoccus</taxon>
    </lineage>
</organism>
<dbReference type="RefSeq" id="WP_241444521.1">
    <property type="nucleotide sequence ID" value="NZ_BSUJ01000001.1"/>
</dbReference>
<sequence>MARRWIHLTSPVSGEALGAAFEAVRSELKVPAQFPPEVLAEADTVAADPPRVDRDETTVPFVTIDPPGSLDLDQAMHLERDGQGYHLRYAIADVPAFVRPGGAIDAEARRRGQTIYCPDQRTGLHPPRLSEDAASLLPDQVRPAFVWDLHLDADGSVRDRALYRAMVRSTARLDYASVQRDLDGGSAPEVLQLLRAVGLARIEQEQARGGASLPMPEEEVVPDGHGGYTVSLRPLLPVEDWNAQISLLTGFVAADLMLGAKVGILRTMPPAHPRDVERFRLQAKALGVDWPSGQSYGDFLRELDRTDPRELAVIYAATTLFRGAGYTPFDGTEPQPHVTAPLRRLVDRFGLAICEAIASDQPVPDWARAALPELPEIMKRSDHQAKAVERACTDAVEAAVLHDRVGDTFEASVVELDDRDGGAQPDAPDQPAAPGGQVQLTDPPVLGPCAGPLTLGARLTVRLVEADTIKRRVRFTPSA</sequence>
<proteinExistence type="predicted"/>
<dbReference type="Pfam" id="PF18614">
    <property type="entry name" value="RNase_II_C_S1"/>
    <property type="match status" value="1"/>
</dbReference>
<gene>
    <name evidence="3" type="ORF">GCM10025862_20070</name>
</gene>
<evidence type="ECO:0000259" key="2">
    <source>
        <dbReference type="SMART" id="SM00955"/>
    </source>
</evidence>
<dbReference type="InterPro" id="IPR001900">
    <property type="entry name" value="RNase_II/R"/>
</dbReference>
<dbReference type="EMBL" id="BSUJ01000001">
    <property type="protein sequence ID" value="GMA19986.1"/>
    <property type="molecule type" value="Genomic_DNA"/>
</dbReference>
<dbReference type="Proteomes" id="UP001157109">
    <property type="component" value="Unassembled WGS sequence"/>
</dbReference>
<reference evidence="4" key="1">
    <citation type="journal article" date="2019" name="Int. J. Syst. Evol. Microbiol.">
        <title>The Global Catalogue of Microorganisms (GCM) 10K type strain sequencing project: providing services to taxonomists for standard genome sequencing and annotation.</title>
        <authorList>
            <consortium name="The Broad Institute Genomics Platform"/>
            <consortium name="The Broad Institute Genome Sequencing Center for Infectious Disease"/>
            <person name="Wu L."/>
            <person name="Ma J."/>
        </authorList>
    </citation>
    <scope>NUCLEOTIDE SEQUENCE [LARGE SCALE GENOMIC DNA]</scope>
    <source>
        <strain evidence="4">NBRC 105830</strain>
    </source>
</reference>
<dbReference type="SUPFAM" id="SSF50249">
    <property type="entry name" value="Nucleic acid-binding proteins"/>
    <property type="match status" value="1"/>
</dbReference>
<name>A0ABQ6HNJ9_9MICO</name>
<dbReference type="PANTHER" id="PTHR23355:SF9">
    <property type="entry name" value="DIS3-LIKE EXONUCLEASE 2"/>
    <property type="match status" value="1"/>
</dbReference>
<dbReference type="PANTHER" id="PTHR23355">
    <property type="entry name" value="RIBONUCLEASE"/>
    <property type="match status" value="1"/>
</dbReference>
<dbReference type="InterPro" id="IPR050180">
    <property type="entry name" value="RNR_Ribonuclease"/>
</dbReference>
<protein>
    <submittedName>
        <fullName evidence="3">Ribonuclease R</fullName>
    </submittedName>
</protein>
<comment type="caution">
    <text evidence="3">The sequence shown here is derived from an EMBL/GenBank/DDBJ whole genome shotgun (WGS) entry which is preliminary data.</text>
</comment>
<evidence type="ECO:0000313" key="3">
    <source>
        <dbReference type="EMBL" id="GMA19986.1"/>
    </source>
</evidence>
<feature type="domain" description="RNB" evidence="2">
    <location>
        <begin position="51"/>
        <end position="360"/>
    </location>
</feature>
<dbReference type="InterPro" id="IPR040596">
    <property type="entry name" value="RNase_II_C_S1"/>
</dbReference>
<evidence type="ECO:0000256" key="1">
    <source>
        <dbReference type="SAM" id="MobiDB-lite"/>
    </source>
</evidence>
<feature type="region of interest" description="Disordered" evidence="1">
    <location>
        <begin position="418"/>
        <end position="445"/>
    </location>
</feature>
<dbReference type="Pfam" id="PF00773">
    <property type="entry name" value="RNB"/>
    <property type="match status" value="1"/>
</dbReference>
<keyword evidence="4" id="KW-1185">Reference proteome</keyword>